<keyword evidence="3" id="KW-1185">Reference proteome</keyword>
<dbReference type="AlphaFoldDB" id="A0A1G6UJB8"/>
<keyword evidence="1" id="KW-0812">Transmembrane</keyword>
<keyword evidence="1" id="KW-0472">Membrane</keyword>
<keyword evidence="1" id="KW-1133">Transmembrane helix</keyword>
<protein>
    <recommendedName>
        <fullName evidence="4">Dolichyl-phosphate-mannose-protein mannosyltransferase</fullName>
    </recommendedName>
</protein>
<accession>A0A1G6UJB8</accession>
<proteinExistence type="predicted"/>
<feature type="transmembrane region" description="Helical" evidence="1">
    <location>
        <begin position="282"/>
        <end position="304"/>
    </location>
</feature>
<dbReference type="STRING" id="591205.SAMN05421538_101564"/>
<organism evidence="2 3">
    <name type="scientific">Paracoccus isoporae</name>
    <dbReference type="NCBI Taxonomy" id="591205"/>
    <lineage>
        <taxon>Bacteria</taxon>
        <taxon>Pseudomonadati</taxon>
        <taxon>Pseudomonadota</taxon>
        <taxon>Alphaproteobacteria</taxon>
        <taxon>Rhodobacterales</taxon>
        <taxon>Paracoccaceae</taxon>
        <taxon>Paracoccus</taxon>
    </lineage>
</organism>
<dbReference type="OrthoDB" id="7463529at2"/>
<sequence>MSVTEAATRPAAVPRLPSVARSLVLLALAVAVLGLLGRIMGYDLRRDEFMFVPPAALLDEHDLYRDLFYNHVPYSAWLFRAVHQLLPFLGLLAAARLTVFMAWLLLLGSAGWIGWRLTRSPSLTLFAPVSLLTAEVLLGQTGMAATNNLLPLPFALVGLGLLSISLAEGDLRFDRLFLAGMMLSVAAGMKASAIAFIPAVAIGCFLMPPELRLSERIRRLVLPVGLGGLIGALPLFWLALTMPETFFAHIAGYHAGPHVAFWQANASSEPGLALSPPQKLQLAYSVWLVGAPMLAMFAACWGWFLMRRGRGVTGLRGMSGTHAVFRVVLAATVTTAVLAFVPTPGFPQYYVAPLVGFPVLTALAYRAMSDPSRVHFGAAMMVAAAMMAVFAAPRLGLGLAALRDPAALTPARIARSAELLRARLAEAGLADAGPVATLSPLYPLEAGLPIYPEFSAGPFAYRVAPYTEPALRAEYAMAGAEDLDALFAARPPAAILTGFDAELEAPFEAYARANGFTRAEIPEIRDRYGEARLWLSPDAVTPQDQTGDIP</sequence>
<feature type="transmembrane region" description="Helical" evidence="1">
    <location>
        <begin position="220"/>
        <end position="240"/>
    </location>
</feature>
<dbReference type="EMBL" id="FNAH01000001">
    <property type="protein sequence ID" value="SDD41452.1"/>
    <property type="molecule type" value="Genomic_DNA"/>
</dbReference>
<feature type="transmembrane region" description="Helical" evidence="1">
    <location>
        <begin position="380"/>
        <end position="402"/>
    </location>
</feature>
<feature type="transmembrane region" description="Helical" evidence="1">
    <location>
        <begin position="349"/>
        <end position="368"/>
    </location>
</feature>
<feature type="transmembrane region" description="Helical" evidence="1">
    <location>
        <begin position="20"/>
        <end position="40"/>
    </location>
</feature>
<dbReference type="Proteomes" id="UP000199344">
    <property type="component" value="Unassembled WGS sequence"/>
</dbReference>
<evidence type="ECO:0000313" key="2">
    <source>
        <dbReference type="EMBL" id="SDD41452.1"/>
    </source>
</evidence>
<feature type="transmembrane region" description="Helical" evidence="1">
    <location>
        <begin position="324"/>
        <end position="343"/>
    </location>
</feature>
<evidence type="ECO:0008006" key="4">
    <source>
        <dbReference type="Google" id="ProtNLM"/>
    </source>
</evidence>
<reference evidence="2 3" key="1">
    <citation type="submission" date="2016-10" db="EMBL/GenBank/DDBJ databases">
        <authorList>
            <person name="de Groot N.N."/>
        </authorList>
    </citation>
    <scope>NUCLEOTIDE SEQUENCE [LARGE SCALE GENOMIC DNA]</scope>
    <source>
        <strain evidence="2 3">DSM 22220</strain>
    </source>
</reference>
<gene>
    <name evidence="2" type="ORF">SAMN05421538_101564</name>
</gene>
<dbReference type="RefSeq" id="WP_090520616.1">
    <property type="nucleotide sequence ID" value="NZ_FNAH01000001.1"/>
</dbReference>
<name>A0A1G6UJB8_9RHOB</name>
<feature type="transmembrane region" description="Helical" evidence="1">
    <location>
        <begin position="88"/>
        <end position="115"/>
    </location>
</feature>
<evidence type="ECO:0000256" key="1">
    <source>
        <dbReference type="SAM" id="Phobius"/>
    </source>
</evidence>
<evidence type="ECO:0000313" key="3">
    <source>
        <dbReference type="Proteomes" id="UP000199344"/>
    </source>
</evidence>
<feature type="transmembrane region" description="Helical" evidence="1">
    <location>
        <begin position="121"/>
        <end position="138"/>
    </location>
</feature>
<feature type="transmembrane region" description="Helical" evidence="1">
    <location>
        <begin position="187"/>
        <end position="208"/>
    </location>
</feature>